<dbReference type="EMBL" id="QZEY01000002">
    <property type="protein sequence ID" value="RJL34551.1"/>
    <property type="molecule type" value="Genomic_DNA"/>
</dbReference>
<gene>
    <name evidence="2" type="ORF">D5H75_09100</name>
</gene>
<comment type="caution">
    <text evidence="2">The sequence shown here is derived from an EMBL/GenBank/DDBJ whole genome shotgun (WGS) entry which is preliminary data.</text>
</comment>
<dbReference type="RefSeq" id="WP_119925853.1">
    <property type="nucleotide sequence ID" value="NZ_QZEY01000002.1"/>
</dbReference>
<evidence type="ECO:0000313" key="3">
    <source>
        <dbReference type="Proteomes" id="UP000265768"/>
    </source>
</evidence>
<dbReference type="Proteomes" id="UP000265768">
    <property type="component" value="Unassembled WGS sequence"/>
</dbReference>
<dbReference type="PROSITE" id="PS51257">
    <property type="entry name" value="PROKAR_LIPOPROTEIN"/>
    <property type="match status" value="1"/>
</dbReference>
<name>A0A3A4B8K1_9ACTN</name>
<organism evidence="2 3">
    <name type="scientific">Bailinhaonella thermotolerans</name>
    <dbReference type="NCBI Taxonomy" id="1070861"/>
    <lineage>
        <taxon>Bacteria</taxon>
        <taxon>Bacillati</taxon>
        <taxon>Actinomycetota</taxon>
        <taxon>Actinomycetes</taxon>
        <taxon>Streptosporangiales</taxon>
        <taxon>Streptosporangiaceae</taxon>
        <taxon>Bailinhaonella</taxon>
    </lineage>
</organism>
<dbReference type="AlphaFoldDB" id="A0A3A4B8K1"/>
<protein>
    <recommendedName>
        <fullName evidence="4">Histidine phosphatase family protein</fullName>
    </recommendedName>
</protein>
<evidence type="ECO:0008006" key="4">
    <source>
        <dbReference type="Google" id="ProtNLM"/>
    </source>
</evidence>
<evidence type="ECO:0000256" key="1">
    <source>
        <dbReference type="SAM" id="SignalP"/>
    </source>
</evidence>
<feature type="signal peptide" evidence="1">
    <location>
        <begin position="1"/>
        <end position="23"/>
    </location>
</feature>
<reference evidence="2 3" key="1">
    <citation type="submission" date="2018-09" db="EMBL/GenBank/DDBJ databases">
        <title>YIM 75507 draft genome.</title>
        <authorList>
            <person name="Tang S."/>
            <person name="Feng Y."/>
        </authorList>
    </citation>
    <scope>NUCLEOTIDE SEQUENCE [LARGE SCALE GENOMIC DNA]</scope>
    <source>
        <strain evidence="2 3">YIM 75507</strain>
    </source>
</reference>
<evidence type="ECO:0000313" key="2">
    <source>
        <dbReference type="EMBL" id="RJL34551.1"/>
    </source>
</evidence>
<sequence>MSPRGGRTLAALAACAAVLTALAGCGIRPTGTVRADEAPRARGPVATNTLYFLRHGELAETTRRGLPGLGMQEHAIAQLLVGPTQAERRSGMTTEVPPLGRHMMVQAAMRIVVPAGTRLTPMARAQIVCTAFAQKVPRVEFVHPEEGAAIGEYGLPVGKTRAYTCESRRAVPVRLNPKAG</sequence>
<accession>A0A3A4B8K1</accession>
<feature type="chain" id="PRO_5039387025" description="Histidine phosphatase family protein" evidence="1">
    <location>
        <begin position="24"/>
        <end position="180"/>
    </location>
</feature>
<keyword evidence="3" id="KW-1185">Reference proteome</keyword>
<dbReference type="OrthoDB" id="3474228at2"/>
<proteinExistence type="predicted"/>
<keyword evidence="1" id="KW-0732">Signal</keyword>